<keyword evidence="2" id="KW-1185">Reference proteome</keyword>
<proteinExistence type="predicted"/>
<sequence>MFNQAFRCQFERRIKVQLEDTIRLTDLKILQRQCFKHESFMSLKFANFASLPRPLPPPVTYSEIKGLISMLVEQEKLKRKENFENSHSNGELNCLIAT</sequence>
<feature type="non-terminal residue" evidence="1">
    <location>
        <position position="98"/>
    </location>
</feature>
<organism evidence="1 2">
    <name type="scientific">Nesidiocoris tenuis</name>
    <dbReference type="NCBI Taxonomy" id="355587"/>
    <lineage>
        <taxon>Eukaryota</taxon>
        <taxon>Metazoa</taxon>
        <taxon>Ecdysozoa</taxon>
        <taxon>Arthropoda</taxon>
        <taxon>Hexapoda</taxon>
        <taxon>Insecta</taxon>
        <taxon>Pterygota</taxon>
        <taxon>Neoptera</taxon>
        <taxon>Paraneoptera</taxon>
        <taxon>Hemiptera</taxon>
        <taxon>Heteroptera</taxon>
        <taxon>Panheteroptera</taxon>
        <taxon>Cimicomorpha</taxon>
        <taxon>Miridae</taxon>
        <taxon>Dicyphina</taxon>
        <taxon>Nesidiocoris</taxon>
    </lineage>
</organism>
<reference evidence="1 2" key="1">
    <citation type="submission" date="2020-02" db="EMBL/GenBank/DDBJ databases">
        <authorList>
            <person name="Ferguson B K."/>
        </authorList>
    </citation>
    <scope>NUCLEOTIDE SEQUENCE [LARGE SCALE GENOMIC DNA]</scope>
</reference>
<name>A0A6H5GJT9_9HEMI</name>
<dbReference type="EMBL" id="CADCXU010014731">
    <property type="protein sequence ID" value="CAB0004217.1"/>
    <property type="molecule type" value="Genomic_DNA"/>
</dbReference>
<dbReference type="AlphaFoldDB" id="A0A6H5GJT9"/>
<evidence type="ECO:0000313" key="2">
    <source>
        <dbReference type="Proteomes" id="UP000479000"/>
    </source>
</evidence>
<evidence type="ECO:0000313" key="1">
    <source>
        <dbReference type="EMBL" id="CAB0004217.1"/>
    </source>
</evidence>
<protein>
    <submittedName>
        <fullName evidence="1">Uncharacterized protein</fullName>
    </submittedName>
</protein>
<dbReference type="Proteomes" id="UP000479000">
    <property type="component" value="Unassembled WGS sequence"/>
</dbReference>
<gene>
    <name evidence="1" type="ORF">NTEN_LOCUS9694</name>
</gene>
<accession>A0A6H5GJT9</accession>